<comment type="similarity">
    <text evidence="2 10">Belongs to the GSP L family.</text>
</comment>
<keyword evidence="5" id="KW-0997">Cell inner membrane</keyword>
<evidence type="ECO:0000256" key="1">
    <source>
        <dbReference type="ARBA" id="ARBA00004377"/>
    </source>
</evidence>
<dbReference type="OrthoDB" id="7011844at2"/>
<keyword evidence="3 10" id="KW-0813">Transport</keyword>
<dbReference type="Pfam" id="PF05134">
    <property type="entry name" value="T2SSL"/>
    <property type="match status" value="1"/>
</dbReference>
<dbReference type="RefSeq" id="WP_157736494.1">
    <property type="nucleotide sequence ID" value="NZ_CP018632.1"/>
</dbReference>
<feature type="domain" description="GspL periplasmic" evidence="12">
    <location>
        <begin position="253"/>
        <end position="403"/>
    </location>
</feature>
<dbReference type="Gene3D" id="3.30.420.370">
    <property type="match status" value="1"/>
</dbReference>
<keyword evidence="14" id="KW-1185">Reference proteome</keyword>
<dbReference type="SUPFAM" id="SSF53067">
    <property type="entry name" value="Actin-like ATPase domain"/>
    <property type="match status" value="1"/>
</dbReference>
<evidence type="ECO:0000256" key="8">
    <source>
        <dbReference type="ARBA" id="ARBA00022989"/>
    </source>
</evidence>
<feature type="domain" description="GspL cytoplasmic actin-ATPase-like" evidence="11">
    <location>
        <begin position="28"/>
        <end position="248"/>
    </location>
</feature>
<protein>
    <recommendedName>
        <fullName evidence="10">Type II secretion system protein L</fullName>
        <shortName evidence="10">T2SS protein L</shortName>
    </recommendedName>
</protein>
<evidence type="ECO:0000313" key="13">
    <source>
        <dbReference type="EMBL" id="ASJ76648.1"/>
    </source>
</evidence>
<evidence type="ECO:0000256" key="3">
    <source>
        <dbReference type="ARBA" id="ARBA00022448"/>
    </source>
</evidence>
<dbReference type="Proteomes" id="UP000250079">
    <property type="component" value="Chromosome"/>
</dbReference>
<evidence type="ECO:0000256" key="5">
    <source>
        <dbReference type="ARBA" id="ARBA00022519"/>
    </source>
</evidence>
<dbReference type="CDD" id="cd24017">
    <property type="entry name" value="ASKHA_T2SSL_N"/>
    <property type="match status" value="1"/>
</dbReference>
<dbReference type="GO" id="GO:0005886">
    <property type="term" value="C:plasma membrane"/>
    <property type="evidence" value="ECO:0007669"/>
    <property type="project" value="UniProtKB-SubCell"/>
</dbReference>
<evidence type="ECO:0000256" key="7">
    <source>
        <dbReference type="ARBA" id="ARBA00022927"/>
    </source>
</evidence>
<gene>
    <name evidence="13" type="primary">epsL_2</name>
    <name evidence="13" type="ORF">IMCC3135_33020</name>
</gene>
<evidence type="ECO:0000256" key="9">
    <source>
        <dbReference type="ARBA" id="ARBA00023136"/>
    </source>
</evidence>
<dbReference type="KEGG" id="gai:IMCC3135_33020"/>
<keyword evidence="8" id="KW-1133">Transmembrane helix</keyword>
<dbReference type="InterPro" id="IPR025691">
    <property type="entry name" value="GspL_pp_dom"/>
</dbReference>
<reference evidence="13 14" key="1">
    <citation type="submission" date="2016-12" db="EMBL/GenBank/DDBJ databases">
        <authorList>
            <person name="Song W.-J."/>
            <person name="Kurnit D.M."/>
        </authorList>
    </citation>
    <scope>NUCLEOTIDE SEQUENCE [LARGE SCALE GENOMIC DNA]</scope>
    <source>
        <strain evidence="13 14">IMCC3135</strain>
    </source>
</reference>
<dbReference type="GO" id="GO:0015627">
    <property type="term" value="C:type II protein secretion system complex"/>
    <property type="evidence" value="ECO:0007669"/>
    <property type="project" value="InterPro"/>
</dbReference>
<keyword evidence="4" id="KW-1003">Cell membrane</keyword>
<dbReference type="Pfam" id="PF12693">
    <property type="entry name" value="GspL_C"/>
    <property type="match status" value="1"/>
</dbReference>
<dbReference type="InterPro" id="IPR024230">
    <property type="entry name" value="GspL_cyto_dom"/>
</dbReference>
<name>A0A2Z2P2T0_9GAMM</name>
<keyword evidence="6" id="KW-0812">Transmembrane</keyword>
<dbReference type="InterPro" id="IPR007812">
    <property type="entry name" value="T2SS_protein-GspL"/>
</dbReference>
<evidence type="ECO:0000256" key="10">
    <source>
        <dbReference type="PIRNR" id="PIRNR015761"/>
    </source>
</evidence>
<dbReference type="Gene3D" id="3.30.1360.100">
    <property type="entry name" value="General secretion pathway protein M, EpsM"/>
    <property type="match status" value="1"/>
</dbReference>
<evidence type="ECO:0000259" key="11">
    <source>
        <dbReference type="Pfam" id="PF05134"/>
    </source>
</evidence>
<dbReference type="NCBIfam" id="TIGR01709">
    <property type="entry name" value="typeII_sec_gspL"/>
    <property type="match status" value="1"/>
</dbReference>
<evidence type="ECO:0000313" key="14">
    <source>
        <dbReference type="Proteomes" id="UP000250079"/>
    </source>
</evidence>
<keyword evidence="9" id="KW-0472">Membrane</keyword>
<dbReference type="Gene3D" id="3.30.420.380">
    <property type="match status" value="1"/>
</dbReference>
<comment type="subcellular location">
    <subcellularLocation>
        <location evidence="1">Cell inner membrane</location>
        <topology evidence="1">Single-pass membrane protein</topology>
    </subcellularLocation>
</comment>
<organism evidence="13 14">
    <name type="scientific">Granulosicoccus antarcticus IMCC3135</name>
    <dbReference type="NCBI Taxonomy" id="1192854"/>
    <lineage>
        <taxon>Bacteria</taxon>
        <taxon>Pseudomonadati</taxon>
        <taxon>Pseudomonadota</taxon>
        <taxon>Gammaproteobacteria</taxon>
        <taxon>Chromatiales</taxon>
        <taxon>Granulosicoccaceae</taxon>
        <taxon>Granulosicoccus</taxon>
    </lineage>
</organism>
<evidence type="ECO:0000256" key="4">
    <source>
        <dbReference type="ARBA" id="ARBA00022475"/>
    </source>
</evidence>
<evidence type="ECO:0000259" key="12">
    <source>
        <dbReference type="Pfam" id="PF12693"/>
    </source>
</evidence>
<sequence>MSKHVIIYMPRVGEDSVQWTESDDSGRLTSGVKVSSLEEVAELVEGRRVTLILPADDVLLAEARVPGNSLARAQQAVPFALEEQVADDVDELHFALGAKGRDDVYPVAVISQQVMEAVTDQCQLVGLRPTVIVPETLALPQLEGSAPDIRAWTALLDGDQAVIRLDGNKGFATDSGMASIMLEGAREALDGDVSASLVIFRTENSGTLTVPEQIDVEVRPVEHRLALYASGLVTSPYINLLQGVYNPKKNFDKTWKPWRWTAGLAACLVLALFAGKWLDVRQLSSEEAILDAQIKQSFEEAMPGARMQRPQRQIQAALDRLSGSNTDGFTNRMAQIAASLATQPQTELKTIGYRSGRFDLDLNTDAVPTLDALKSELANRGSLGMTVQSANRENNSVRGRVRIE</sequence>
<evidence type="ECO:0000256" key="2">
    <source>
        <dbReference type="ARBA" id="ARBA00005318"/>
    </source>
</evidence>
<dbReference type="InterPro" id="IPR043129">
    <property type="entry name" value="ATPase_NBD"/>
</dbReference>
<dbReference type="AlphaFoldDB" id="A0A2Z2P2T0"/>
<keyword evidence="7 10" id="KW-0653">Protein transport</keyword>
<proteinExistence type="inferred from homology"/>
<accession>A0A2Z2P2T0</accession>
<evidence type="ECO:0000256" key="6">
    <source>
        <dbReference type="ARBA" id="ARBA00022692"/>
    </source>
</evidence>
<dbReference type="PIRSF" id="PIRSF015761">
    <property type="entry name" value="Protein_L"/>
    <property type="match status" value="1"/>
</dbReference>
<dbReference type="EMBL" id="CP018632">
    <property type="protein sequence ID" value="ASJ76648.1"/>
    <property type="molecule type" value="Genomic_DNA"/>
</dbReference>
<dbReference type="GO" id="GO:0009276">
    <property type="term" value="C:Gram-negative-bacterium-type cell wall"/>
    <property type="evidence" value="ECO:0007669"/>
    <property type="project" value="InterPro"/>
</dbReference>
<comment type="function">
    <text evidence="10">Inner membrane component of the type II secretion system required for the energy-dependent secretion of extracellular factors such as proteases and toxins from the periplasm.</text>
</comment>
<dbReference type="GO" id="GO:0015628">
    <property type="term" value="P:protein secretion by the type II secretion system"/>
    <property type="evidence" value="ECO:0007669"/>
    <property type="project" value="InterPro"/>
</dbReference>